<keyword evidence="2" id="KW-1185">Reference proteome</keyword>
<reference evidence="2" key="1">
    <citation type="journal article" date="2016" name="Nat. Biotechnol.">
        <title>Sequencing wild and cultivated cassava and related species reveals extensive interspecific hybridization and genetic diversity.</title>
        <authorList>
            <person name="Bredeson J.V."/>
            <person name="Lyons J.B."/>
            <person name="Prochnik S.E."/>
            <person name="Wu G.A."/>
            <person name="Ha C.M."/>
            <person name="Edsinger-Gonzales E."/>
            <person name="Grimwood J."/>
            <person name="Schmutz J."/>
            <person name="Rabbi I.Y."/>
            <person name="Egesi C."/>
            <person name="Nauluvula P."/>
            <person name="Lebot V."/>
            <person name="Ndunguru J."/>
            <person name="Mkamilo G."/>
            <person name="Bart R.S."/>
            <person name="Setter T.L."/>
            <person name="Gleadow R.M."/>
            <person name="Kulakow P."/>
            <person name="Ferguson M.E."/>
            <person name="Rounsley S."/>
            <person name="Rokhsar D.S."/>
        </authorList>
    </citation>
    <scope>NUCLEOTIDE SEQUENCE [LARGE SCALE GENOMIC DNA]</scope>
    <source>
        <strain evidence="2">cv. AM560-2</strain>
    </source>
</reference>
<proteinExistence type="predicted"/>
<evidence type="ECO:0000313" key="2">
    <source>
        <dbReference type="Proteomes" id="UP000091857"/>
    </source>
</evidence>
<accession>A0ACB7HQ86</accession>
<protein>
    <submittedName>
        <fullName evidence="1">Uncharacterized protein</fullName>
    </submittedName>
</protein>
<organism evidence="1 2">
    <name type="scientific">Manihot esculenta</name>
    <name type="common">Cassava</name>
    <name type="synonym">Jatropha manihot</name>
    <dbReference type="NCBI Taxonomy" id="3983"/>
    <lineage>
        <taxon>Eukaryota</taxon>
        <taxon>Viridiplantae</taxon>
        <taxon>Streptophyta</taxon>
        <taxon>Embryophyta</taxon>
        <taxon>Tracheophyta</taxon>
        <taxon>Spermatophyta</taxon>
        <taxon>Magnoliopsida</taxon>
        <taxon>eudicotyledons</taxon>
        <taxon>Gunneridae</taxon>
        <taxon>Pentapetalae</taxon>
        <taxon>rosids</taxon>
        <taxon>fabids</taxon>
        <taxon>Malpighiales</taxon>
        <taxon>Euphorbiaceae</taxon>
        <taxon>Crotonoideae</taxon>
        <taxon>Manihoteae</taxon>
        <taxon>Manihot</taxon>
    </lineage>
</organism>
<name>A0ACB7HQ86_MANES</name>
<dbReference type="Proteomes" id="UP000091857">
    <property type="component" value="Chromosome 5"/>
</dbReference>
<comment type="caution">
    <text evidence="1">The sequence shown here is derived from an EMBL/GenBank/DDBJ whole genome shotgun (WGS) entry which is preliminary data.</text>
</comment>
<dbReference type="EMBL" id="CM004391">
    <property type="protein sequence ID" value="KAG8653963.1"/>
    <property type="molecule type" value="Genomic_DNA"/>
</dbReference>
<sequence length="83" mass="9444">MLQVTKPSIIYKNARGKKNAWLELVGIDGNIAATIIDKQNKHVKVIVLKDGTPVTKDINCVRVWFWVDENNVVIRTPTFKINI</sequence>
<evidence type="ECO:0000313" key="1">
    <source>
        <dbReference type="EMBL" id="KAG8653963.1"/>
    </source>
</evidence>
<gene>
    <name evidence="1" type="ORF">MANES_05G086392v8</name>
</gene>